<protein>
    <submittedName>
        <fullName evidence="1">Uncharacterized protein</fullName>
    </submittedName>
</protein>
<dbReference type="EMBL" id="JAGKQM010000019">
    <property type="protein sequence ID" value="KAH0861565.1"/>
    <property type="molecule type" value="Genomic_DNA"/>
</dbReference>
<evidence type="ECO:0000313" key="1">
    <source>
        <dbReference type="EMBL" id="KAH0861565.1"/>
    </source>
</evidence>
<evidence type="ECO:0000313" key="2">
    <source>
        <dbReference type="Proteomes" id="UP000824890"/>
    </source>
</evidence>
<dbReference type="Proteomes" id="UP000824890">
    <property type="component" value="Unassembled WGS sequence"/>
</dbReference>
<gene>
    <name evidence="1" type="ORF">HID58_089826</name>
</gene>
<name>A0ABQ7Y058_BRANA</name>
<accession>A0ABQ7Y058</accession>
<proteinExistence type="predicted"/>
<organism evidence="1 2">
    <name type="scientific">Brassica napus</name>
    <name type="common">Rape</name>
    <dbReference type="NCBI Taxonomy" id="3708"/>
    <lineage>
        <taxon>Eukaryota</taxon>
        <taxon>Viridiplantae</taxon>
        <taxon>Streptophyta</taxon>
        <taxon>Embryophyta</taxon>
        <taxon>Tracheophyta</taxon>
        <taxon>Spermatophyta</taxon>
        <taxon>Magnoliopsida</taxon>
        <taxon>eudicotyledons</taxon>
        <taxon>Gunneridae</taxon>
        <taxon>Pentapetalae</taxon>
        <taxon>rosids</taxon>
        <taxon>malvids</taxon>
        <taxon>Brassicales</taxon>
        <taxon>Brassicaceae</taxon>
        <taxon>Brassiceae</taxon>
        <taxon>Brassica</taxon>
    </lineage>
</organism>
<reference evidence="1 2" key="1">
    <citation type="submission" date="2021-05" db="EMBL/GenBank/DDBJ databases">
        <title>Genome Assembly of Synthetic Allotetraploid Brassica napus Reveals Homoeologous Exchanges between Subgenomes.</title>
        <authorList>
            <person name="Davis J.T."/>
        </authorList>
    </citation>
    <scope>NUCLEOTIDE SEQUENCE [LARGE SCALE GENOMIC DNA]</scope>
    <source>
        <strain evidence="2">cv. Da-Ae</strain>
        <tissue evidence="1">Seedling</tissue>
    </source>
</reference>
<keyword evidence="2" id="KW-1185">Reference proteome</keyword>
<sequence>MTVLIDPLAPLQKPLVPINLTILTTDNSYNNKQILVMEKTILGNLEWQYMFLVLFITASMSDPKRLILFFIGTVSSQDSVGRIITVTAAV</sequence>
<comment type="caution">
    <text evidence="1">The sequence shown here is derived from an EMBL/GenBank/DDBJ whole genome shotgun (WGS) entry which is preliminary data.</text>
</comment>